<protein>
    <recommendedName>
        <fullName evidence="3">Protein FAR1-RELATED SEQUENCE</fullName>
    </recommendedName>
</protein>
<proteinExistence type="predicted"/>
<keyword evidence="2" id="KW-1185">Reference proteome</keyword>
<dbReference type="PANTHER" id="PTHR47482">
    <property type="entry name" value="OS11G0632001 PROTEIN"/>
    <property type="match status" value="1"/>
</dbReference>
<evidence type="ECO:0008006" key="3">
    <source>
        <dbReference type="Google" id="ProtNLM"/>
    </source>
</evidence>
<evidence type="ECO:0000313" key="2">
    <source>
        <dbReference type="Proteomes" id="UP000015105"/>
    </source>
</evidence>
<dbReference type="EnsemblPlants" id="AET7Gv21048100.2">
    <property type="protein sequence ID" value="AET7Gv21048100.2"/>
    <property type="gene ID" value="AET7Gv21048100"/>
</dbReference>
<dbReference type="PANTHER" id="PTHR47482:SF24">
    <property type="entry name" value="PROTEIN FAR1-RELATED SEQUENCE"/>
    <property type="match status" value="1"/>
</dbReference>
<accession>A0A453SS17</accession>
<name>A0A453SS17_AEGTS</name>
<dbReference type="Gramene" id="AET7Gv21048100.2">
    <property type="protein sequence ID" value="AET7Gv21048100.2"/>
    <property type="gene ID" value="AET7Gv21048100"/>
</dbReference>
<sequence length="109" mass="12556">MVVKLLDSRWEVIYFVAEHNHALVDKPSLIKYPRSHQGIPRKRGPSLHISTICNIPTGRMMHIMSDYYGIELIVPYGTKHISNLKSELNKDATKEGDMIETVAYFKDQQ</sequence>
<reference evidence="2" key="1">
    <citation type="journal article" date="2014" name="Science">
        <title>Ancient hybridizations among the ancestral genomes of bread wheat.</title>
        <authorList>
            <consortium name="International Wheat Genome Sequencing Consortium,"/>
            <person name="Marcussen T."/>
            <person name="Sandve S.R."/>
            <person name="Heier L."/>
            <person name="Spannagl M."/>
            <person name="Pfeifer M."/>
            <person name="Jakobsen K.S."/>
            <person name="Wulff B.B."/>
            <person name="Steuernagel B."/>
            <person name="Mayer K.F."/>
            <person name="Olsen O.A."/>
        </authorList>
    </citation>
    <scope>NUCLEOTIDE SEQUENCE [LARGE SCALE GENOMIC DNA]</scope>
    <source>
        <strain evidence="2">cv. AL8/78</strain>
    </source>
</reference>
<reference evidence="1" key="3">
    <citation type="journal article" date="2017" name="Nature">
        <title>Genome sequence of the progenitor of the wheat D genome Aegilops tauschii.</title>
        <authorList>
            <person name="Luo M.C."/>
            <person name="Gu Y.Q."/>
            <person name="Puiu D."/>
            <person name="Wang H."/>
            <person name="Twardziok S.O."/>
            <person name="Deal K.R."/>
            <person name="Huo N."/>
            <person name="Zhu T."/>
            <person name="Wang L."/>
            <person name="Wang Y."/>
            <person name="McGuire P.E."/>
            <person name="Liu S."/>
            <person name="Long H."/>
            <person name="Ramasamy R.K."/>
            <person name="Rodriguez J.C."/>
            <person name="Van S.L."/>
            <person name="Yuan L."/>
            <person name="Wang Z."/>
            <person name="Xia Z."/>
            <person name="Xiao L."/>
            <person name="Anderson O.D."/>
            <person name="Ouyang S."/>
            <person name="Liang Y."/>
            <person name="Zimin A.V."/>
            <person name="Pertea G."/>
            <person name="Qi P."/>
            <person name="Bennetzen J.L."/>
            <person name="Dai X."/>
            <person name="Dawson M.W."/>
            <person name="Muller H.G."/>
            <person name="Kugler K."/>
            <person name="Rivarola-Duarte L."/>
            <person name="Spannagl M."/>
            <person name="Mayer K.F.X."/>
            <person name="Lu F.H."/>
            <person name="Bevan M.W."/>
            <person name="Leroy P."/>
            <person name="Li P."/>
            <person name="You F.M."/>
            <person name="Sun Q."/>
            <person name="Liu Z."/>
            <person name="Lyons E."/>
            <person name="Wicker T."/>
            <person name="Salzberg S.L."/>
            <person name="Devos K.M."/>
            <person name="Dvorak J."/>
        </authorList>
    </citation>
    <scope>NUCLEOTIDE SEQUENCE [LARGE SCALE GENOMIC DNA]</scope>
    <source>
        <strain evidence="1">cv. AL8/78</strain>
    </source>
</reference>
<dbReference type="Proteomes" id="UP000015105">
    <property type="component" value="Chromosome 7D"/>
</dbReference>
<reference evidence="1" key="4">
    <citation type="submission" date="2019-03" db="UniProtKB">
        <authorList>
            <consortium name="EnsemblPlants"/>
        </authorList>
    </citation>
    <scope>IDENTIFICATION</scope>
</reference>
<reference evidence="1" key="5">
    <citation type="journal article" date="2021" name="G3 (Bethesda)">
        <title>Aegilops tauschii genome assembly Aet v5.0 features greater sequence contiguity and improved annotation.</title>
        <authorList>
            <person name="Wang L."/>
            <person name="Zhu T."/>
            <person name="Rodriguez J.C."/>
            <person name="Deal K.R."/>
            <person name="Dubcovsky J."/>
            <person name="McGuire P.E."/>
            <person name="Lux T."/>
            <person name="Spannagl M."/>
            <person name="Mayer K.F.X."/>
            <person name="Baldrich P."/>
            <person name="Meyers B.C."/>
            <person name="Huo N."/>
            <person name="Gu Y.Q."/>
            <person name="Zhou H."/>
            <person name="Devos K.M."/>
            <person name="Bennetzen J.L."/>
            <person name="Unver T."/>
            <person name="Budak H."/>
            <person name="Gulick P.J."/>
            <person name="Galiba G."/>
            <person name="Kalapos B."/>
            <person name="Nelson D.R."/>
            <person name="Li P."/>
            <person name="You F.M."/>
            <person name="Luo M.C."/>
            <person name="Dvorak J."/>
        </authorList>
    </citation>
    <scope>NUCLEOTIDE SEQUENCE [LARGE SCALE GENOMIC DNA]</scope>
    <source>
        <strain evidence="1">cv. AL8/78</strain>
    </source>
</reference>
<reference evidence="2" key="2">
    <citation type="journal article" date="2017" name="Nat. Plants">
        <title>The Aegilops tauschii genome reveals multiple impacts of transposons.</title>
        <authorList>
            <person name="Zhao G."/>
            <person name="Zou C."/>
            <person name="Li K."/>
            <person name="Wang K."/>
            <person name="Li T."/>
            <person name="Gao L."/>
            <person name="Zhang X."/>
            <person name="Wang H."/>
            <person name="Yang Z."/>
            <person name="Liu X."/>
            <person name="Jiang W."/>
            <person name="Mao L."/>
            <person name="Kong X."/>
            <person name="Jiao Y."/>
            <person name="Jia J."/>
        </authorList>
    </citation>
    <scope>NUCLEOTIDE SEQUENCE [LARGE SCALE GENOMIC DNA]</scope>
    <source>
        <strain evidence="2">cv. AL8/78</strain>
    </source>
</reference>
<dbReference type="AlphaFoldDB" id="A0A453SS17"/>
<evidence type="ECO:0000313" key="1">
    <source>
        <dbReference type="EnsemblPlants" id="AET7Gv21048100.2"/>
    </source>
</evidence>
<organism evidence="1 2">
    <name type="scientific">Aegilops tauschii subsp. strangulata</name>
    <name type="common">Goatgrass</name>
    <dbReference type="NCBI Taxonomy" id="200361"/>
    <lineage>
        <taxon>Eukaryota</taxon>
        <taxon>Viridiplantae</taxon>
        <taxon>Streptophyta</taxon>
        <taxon>Embryophyta</taxon>
        <taxon>Tracheophyta</taxon>
        <taxon>Spermatophyta</taxon>
        <taxon>Magnoliopsida</taxon>
        <taxon>Liliopsida</taxon>
        <taxon>Poales</taxon>
        <taxon>Poaceae</taxon>
        <taxon>BOP clade</taxon>
        <taxon>Pooideae</taxon>
        <taxon>Triticodae</taxon>
        <taxon>Triticeae</taxon>
        <taxon>Triticinae</taxon>
        <taxon>Aegilops</taxon>
    </lineage>
</organism>